<dbReference type="Proteomes" id="UP000612349">
    <property type="component" value="Unassembled WGS sequence"/>
</dbReference>
<comment type="caution">
    <text evidence="1">The sequence shown here is derived from an EMBL/GenBank/DDBJ whole genome shotgun (WGS) entry which is preliminary data.</text>
</comment>
<evidence type="ECO:0000313" key="2">
    <source>
        <dbReference type="Proteomes" id="UP000612349"/>
    </source>
</evidence>
<reference evidence="1" key="1">
    <citation type="journal article" date="2014" name="Int. J. Syst. Evol. Microbiol.">
        <title>Complete genome sequence of Corynebacterium casei LMG S-19264T (=DSM 44701T), isolated from a smear-ripened cheese.</title>
        <authorList>
            <consortium name="US DOE Joint Genome Institute (JGI-PGF)"/>
            <person name="Walter F."/>
            <person name="Albersmeier A."/>
            <person name="Kalinowski J."/>
            <person name="Ruckert C."/>
        </authorList>
    </citation>
    <scope>NUCLEOTIDE SEQUENCE</scope>
    <source>
        <strain evidence="1">CGMCC 1.15360</strain>
    </source>
</reference>
<reference evidence="1" key="2">
    <citation type="submission" date="2020-09" db="EMBL/GenBank/DDBJ databases">
        <authorList>
            <person name="Sun Q."/>
            <person name="Zhou Y."/>
        </authorList>
    </citation>
    <scope>NUCLEOTIDE SEQUENCE</scope>
    <source>
        <strain evidence="1">CGMCC 1.15360</strain>
    </source>
</reference>
<dbReference type="AlphaFoldDB" id="A0A916Z7A2"/>
<gene>
    <name evidence="1" type="ORF">GCM10010990_32320</name>
</gene>
<name>A0A916Z7A2_9SPHN</name>
<organism evidence="1 2">
    <name type="scientific">Croceicoccus mobilis</name>
    <dbReference type="NCBI Taxonomy" id="1703339"/>
    <lineage>
        <taxon>Bacteria</taxon>
        <taxon>Pseudomonadati</taxon>
        <taxon>Pseudomonadota</taxon>
        <taxon>Alphaproteobacteria</taxon>
        <taxon>Sphingomonadales</taxon>
        <taxon>Erythrobacteraceae</taxon>
        <taxon>Croceicoccus</taxon>
    </lineage>
</organism>
<sequence length="71" mass="8051">MGTNRRIDSTPPVETLFSHDLGVKRLAHPMETLEFILPSLIAVRSGHMIDRRQRLGIMGGKLRVDRIGCRQ</sequence>
<dbReference type="EMBL" id="BMIP01000009">
    <property type="protein sequence ID" value="GGD79920.1"/>
    <property type="molecule type" value="Genomic_DNA"/>
</dbReference>
<keyword evidence="2" id="KW-1185">Reference proteome</keyword>
<accession>A0A916Z7A2</accession>
<evidence type="ECO:0000313" key="1">
    <source>
        <dbReference type="EMBL" id="GGD79920.1"/>
    </source>
</evidence>
<protein>
    <submittedName>
        <fullName evidence="1">Uncharacterized protein</fullName>
    </submittedName>
</protein>
<proteinExistence type="predicted"/>